<feature type="compositionally biased region" description="Polar residues" evidence="2">
    <location>
        <begin position="27"/>
        <end position="36"/>
    </location>
</feature>
<proteinExistence type="predicted"/>
<name>A0AAU9V2K1_EUPED</name>
<comment type="caution">
    <text evidence="3">The sequence shown here is derived from an EMBL/GenBank/DDBJ whole genome shotgun (WGS) entry which is preliminary data.</text>
</comment>
<feature type="region of interest" description="Disordered" evidence="2">
    <location>
        <begin position="27"/>
        <end position="46"/>
    </location>
</feature>
<feature type="coiled-coil region" evidence="1">
    <location>
        <begin position="103"/>
        <end position="141"/>
    </location>
</feature>
<dbReference type="Proteomes" id="UP001153954">
    <property type="component" value="Unassembled WGS sequence"/>
</dbReference>
<accession>A0AAU9V2K1</accession>
<sequence length="310" mass="35436">MSVQRSPTGSGTNTRPCGSQLKYTEIQTNESSTNITHRNKRKEPNDSVRICSELSDLKKQMSEIMEMIKLTSSSQAENINKLSNDISTIKNQVSDISSTIVNILSEQNNMKITVNNLQNANENLRKKIDVLESDINKIKDTLPISTSDGQPRPTYEEIVSEINERYIRSKNIVIVGVPEPDMTTDRHIYDKNEVGKILKMINPECPEPLKTHRLGKLKPDYIRPLKVYFSTDETAKVLLRNKHTVNLNNIKIFSDQTPNQRRYIQNLKKELEKRTADGEINLTIKYIKDIPKIIKSTNEKGKENIPMAKN</sequence>
<reference evidence="3" key="1">
    <citation type="submission" date="2022-03" db="EMBL/GenBank/DDBJ databases">
        <authorList>
            <person name="Tunstrom K."/>
        </authorList>
    </citation>
    <scope>NUCLEOTIDE SEQUENCE</scope>
</reference>
<keyword evidence="1" id="KW-0175">Coiled coil</keyword>
<evidence type="ECO:0000256" key="2">
    <source>
        <dbReference type="SAM" id="MobiDB-lite"/>
    </source>
</evidence>
<evidence type="ECO:0000256" key="1">
    <source>
        <dbReference type="SAM" id="Coils"/>
    </source>
</evidence>
<dbReference type="EMBL" id="CAKOGL010000027">
    <property type="protein sequence ID" value="CAH2104430.1"/>
    <property type="molecule type" value="Genomic_DNA"/>
</dbReference>
<evidence type="ECO:0000313" key="4">
    <source>
        <dbReference type="Proteomes" id="UP001153954"/>
    </source>
</evidence>
<protein>
    <submittedName>
        <fullName evidence="3">Uncharacterized protein</fullName>
    </submittedName>
</protein>
<keyword evidence="4" id="KW-1185">Reference proteome</keyword>
<dbReference type="Gene3D" id="1.10.287.950">
    <property type="entry name" value="Methyl-accepting chemotaxis protein"/>
    <property type="match status" value="1"/>
</dbReference>
<gene>
    <name evidence="3" type="ORF">EEDITHA_LOCUS18805</name>
</gene>
<dbReference type="AlphaFoldDB" id="A0AAU9V2K1"/>
<organism evidence="3 4">
    <name type="scientific">Euphydryas editha</name>
    <name type="common">Edith's checkerspot</name>
    <dbReference type="NCBI Taxonomy" id="104508"/>
    <lineage>
        <taxon>Eukaryota</taxon>
        <taxon>Metazoa</taxon>
        <taxon>Ecdysozoa</taxon>
        <taxon>Arthropoda</taxon>
        <taxon>Hexapoda</taxon>
        <taxon>Insecta</taxon>
        <taxon>Pterygota</taxon>
        <taxon>Neoptera</taxon>
        <taxon>Endopterygota</taxon>
        <taxon>Lepidoptera</taxon>
        <taxon>Glossata</taxon>
        <taxon>Ditrysia</taxon>
        <taxon>Papilionoidea</taxon>
        <taxon>Nymphalidae</taxon>
        <taxon>Nymphalinae</taxon>
        <taxon>Euphydryas</taxon>
    </lineage>
</organism>
<evidence type="ECO:0000313" key="3">
    <source>
        <dbReference type="EMBL" id="CAH2104430.1"/>
    </source>
</evidence>